<dbReference type="OrthoDB" id="5989102at2759"/>
<evidence type="ECO:0000313" key="2">
    <source>
        <dbReference type="Proteomes" id="UP000275408"/>
    </source>
</evidence>
<dbReference type="PANTHER" id="PTHR47510">
    <property type="entry name" value="REVERSE TRANSCRIPTASE DOMAIN-CONTAINING PROTEIN"/>
    <property type="match status" value="1"/>
</dbReference>
<dbReference type="EMBL" id="RCHS01001144">
    <property type="protein sequence ID" value="RMX54991.1"/>
    <property type="molecule type" value="Genomic_DNA"/>
</dbReference>
<gene>
    <name evidence="1" type="ORF">pdam_00016172</name>
</gene>
<proteinExistence type="predicted"/>
<keyword evidence="2" id="KW-1185">Reference proteome</keyword>
<dbReference type="AlphaFoldDB" id="A0A3M6UMZ0"/>
<dbReference type="PANTHER" id="PTHR47510:SF3">
    <property type="entry name" value="ENDO_EXONUCLEASE_PHOSPHATASE DOMAIN-CONTAINING PROTEIN"/>
    <property type="match status" value="1"/>
</dbReference>
<organism evidence="1 2">
    <name type="scientific">Pocillopora damicornis</name>
    <name type="common">Cauliflower coral</name>
    <name type="synonym">Millepora damicornis</name>
    <dbReference type="NCBI Taxonomy" id="46731"/>
    <lineage>
        <taxon>Eukaryota</taxon>
        <taxon>Metazoa</taxon>
        <taxon>Cnidaria</taxon>
        <taxon>Anthozoa</taxon>
        <taxon>Hexacorallia</taxon>
        <taxon>Scleractinia</taxon>
        <taxon>Astrocoeniina</taxon>
        <taxon>Pocilloporidae</taxon>
        <taxon>Pocillopora</taxon>
    </lineage>
</organism>
<evidence type="ECO:0008006" key="3">
    <source>
        <dbReference type="Google" id="ProtNLM"/>
    </source>
</evidence>
<accession>A0A3M6UMZ0</accession>
<reference evidence="1 2" key="1">
    <citation type="journal article" date="2018" name="Sci. Rep.">
        <title>Comparative analysis of the Pocillopora damicornis genome highlights role of immune system in coral evolution.</title>
        <authorList>
            <person name="Cunning R."/>
            <person name="Bay R.A."/>
            <person name="Gillette P."/>
            <person name="Baker A.C."/>
            <person name="Traylor-Knowles N."/>
        </authorList>
    </citation>
    <scope>NUCLEOTIDE SEQUENCE [LARGE SCALE GENOMIC DNA]</scope>
    <source>
        <strain evidence="1">RSMAS</strain>
        <tissue evidence="1">Whole animal</tissue>
    </source>
</reference>
<evidence type="ECO:0000313" key="1">
    <source>
        <dbReference type="EMBL" id="RMX54991.1"/>
    </source>
</evidence>
<comment type="caution">
    <text evidence="1">The sequence shown here is derived from an EMBL/GenBank/DDBJ whole genome shotgun (WGS) entry which is preliminary data.</text>
</comment>
<dbReference type="Proteomes" id="UP000275408">
    <property type="component" value="Unassembled WGS sequence"/>
</dbReference>
<name>A0A3M6UMZ0_POCDA</name>
<dbReference type="STRING" id="46731.A0A3M6UMZ0"/>
<protein>
    <recommendedName>
        <fullName evidence="3">Reverse transcriptase domain-containing protein</fullName>
    </recommendedName>
</protein>
<sequence length="287" mass="32923">MLCASVHWDNIDALSDCFNKTLTDILDKFGPLKTRTMINRPKVPWFNDDIKQLKRQRHRLERRAVKTDLPGDWNNYHKVRNQCSAFLKSARVNYYSNLIDQCAGDSRKLLRVVNSLCRESLETALPEHTDPTKLANEFGTFFLKKIEIIMENLDKFQVQEPRLIPSTPMENLESFSALSIEEVSKIVRESSNASCRLDPVPTWLSKSCLDLLAPPIAEMVNLSLLNGHVPENWRTAVVFPLLKKPGLDLVYKNFCPVSNLPFISKRVYVAEGIPLRILRKIPVYITV</sequence>